<organism evidence="1 2">
    <name type="scientific">Empedobacter tilapiae</name>
    <dbReference type="NCBI Taxonomy" id="2491114"/>
    <lineage>
        <taxon>Bacteria</taxon>
        <taxon>Pseudomonadati</taxon>
        <taxon>Bacteroidota</taxon>
        <taxon>Flavobacteriia</taxon>
        <taxon>Flavobacteriales</taxon>
        <taxon>Weeksellaceae</taxon>
        <taxon>Empedobacter</taxon>
    </lineage>
</organism>
<accession>A0A4Z1BF70</accession>
<protein>
    <recommendedName>
        <fullName evidence="3">Chromosome partitioning protein ParB</fullName>
    </recommendedName>
</protein>
<dbReference type="RefSeq" id="WP_135835834.1">
    <property type="nucleotide sequence ID" value="NZ_SRPE01000007.1"/>
</dbReference>
<dbReference type="OrthoDB" id="7856828at2"/>
<sequence>MRKQYHFRTIKNQLCAWDVDKLILLTQNIKPKNVNLDNIRELDESYWYNNIEDIPTCRSISEHIKLVNEADLYYPIIICPEGKLMDGMHRVVKAYLTGLTSIKAYQFDHIPLPDYIGINPDDLPYD</sequence>
<dbReference type="Proteomes" id="UP000297998">
    <property type="component" value="Unassembled WGS sequence"/>
</dbReference>
<keyword evidence="2" id="KW-1185">Reference proteome</keyword>
<name>A0A4Z1BF70_9FLAO</name>
<dbReference type="EMBL" id="SRPE01000007">
    <property type="protein sequence ID" value="TGN26327.1"/>
    <property type="molecule type" value="Genomic_DNA"/>
</dbReference>
<gene>
    <name evidence="1" type="ORF">E4J94_10875</name>
</gene>
<evidence type="ECO:0000313" key="2">
    <source>
        <dbReference type="Proteomes" id="UP000297998"/>
    </source>
</evidence>
<evidence type="ECO:0000313" key="1">
    <source>
        <dbReference type="EMBL" id="TGN26327.1"/>
    </source>
</evidence>
<dbReference type="AlphaFoldDB" id="A0A4Z1BF70"/>
<reference evidence="1 2" key="1">
    <citation type="submission" date="2019-03" db="EMBL/GenBank/DDBJ databases">
        <title>Empedobacter tilapiae sp. nov., isolated from an intestine of Nile tilapia Oreochromis niloticus.</title>
        <authorList>
            <person name="Kim Y.-O."/>
            <person name="Yoon J.-H."/>
        </authorList>
    </citation>
    <scope>NUCLEOTIDE SEQUENCE [LARGE SCALE GENOMIC DNA]</scope>
    <source>
        <strain evidence="1 2">MRS2</strain>
    </source>
</reference>
<proteinExistence type="predicted"/>
<comment type="caution">
    <text evidence="1">The sequence shown here is derived from an EMBL/GenBank/DDBJ whole genome shotgun (WGS) entry which is preliminary data.</text>
</comment>
<evidence type="ECO:0008006" key="3">
    <source>
        <dbReference type="Google" id="ProtNLM"/>
    </source>
</evidence>